<name>A0A7V2WVW8_LEUMU</name>
<dbReference type="AlphaFoldDB" id="A0A7V2WVW8"/>
<gene>
    <name evidence="1" type="ORF">ENJ51_12505</name>
</gene>
<proteinExistence type="predicted"/>
<accession>A0A7V2WVW8</accession>
<sequence>MPIYETEKPTQTQIRVAVSVGGKLRQQYYHPKNPQDLEKARKQAKLLQDEWKFEANMLAYERNKKRKETGKSSAYVTGVSGIKMKFIVDIKHRPIRGAKTKRKRKICYYTPSFVVSGSHNKKLFCKQFNIKSLGYDMAWFKAVNFLCGTKGIYSTDDLQRRKPPVEQFAVVYKWQTKQGHDIPKERLPDEFLQKGSKSDLMRYLDA</sequence>
<protein>
    <recommendedName>
        <fullName evidence="2">AP2 domain-containing protein</fullName>
    </recommendedName>
</protein>
<evidence type="ECO:0000313" key="1">
    <source>
        <dbReference type="EMBL" id="HFC93621.1"/>
    </source>
</evidence>
<reference evidence="1" key="1">
    <citation type="journal article" date="2020" name="mSystems">
        <title>Genome- and Community-Level Interaction Insights into Carbon Utilization and Element Cycling Functions of Hydrothermarchaeota in Hydrothermal Sediment.</title>
        <authorList>
            <person name="Zhou Z."/>
            <person name="Liu Y."/>
            <person name="Xu W."/>
            <person name="Pan J."/>
            <person name="Luo Z.H."/>
            <person name="Li M."/>
        </authorList>
    </citation>
    <scope>NUCLEOTIDE SEQUENCE [LARGE SCALE GENOMIC DNA]</scope>
    <source>
        <strain evidence="1">HyVt-493</strain>
    </source>
</reference>
<dbReference type="EMBL" id="DRMS01000474">
    <property type="protein sequence ID" value="HFC93621.1"/>
    <property type="molecule type" value="Genomic_DNA"/>
</dbReference>
<comment type="caution">
    <text evidence="1">The sequence shown here is derived from an EMBL/GenBank/DDBJ whole genome shotgun (WGS) entry which is preliminary data.</text>
</comment>
<dbReference type="Proteomes" id="UP000885750">
    <property type="component" value="Unassembled WGS sequence"/>
</dbReference>
<evidence type="ECO:0008006" key="2">
    <source>
        <dbReference type="Google" id="ProtNLM"/>
    </source>
</evidence>
<organism evidence="1">
    <name type="scientific">Leucothrix mucor</name>
    <dbReference type="NCBI Taxonomy" id="45248"/>
    <lineage>
        <taxon>Bacteria</taxon>
        <taxon>Pseudomonadati</taxon>
        <taxon>Pseudomonadota</taxon>
        <taxon>Gammaproteobacteria</taxon>
        <taxon>Thiotrichales</taxon>
        <taxon>Thiotrichaceae</taxon>
        <taxon>Leucothrix</taxon>
    </lineage>
</organism>